<evidence type="ECO:0000313" key="3">
    <source>
        <dbReference type="Proteomes" id="UP000483261"/>
    </source>
</evidence>
<name>A0A6M1R6R1_9ACTN</name>
<gene>
    <name evidence="2" type="ORF">G5C66_21455</name>
</gene>
<dbReference type="EMBL" id="JAALAA010000022">
    <property type="protein sequence ID" value="NGN95292.1"/>
    <property type="molecule type" value="Genomic_DNA"/>
</dbReference>
<sequence length="317" mass="34674">MRSTGRSPYGAFRELDLTVQRRVSGMLQGEADGLRLGPGSDAEELVPYTPGHDVRRIDWNATARLGDPHVWLTRAEHELDTWLLVDRTPSMAFGTALAEKVEVAEATAAAIGIAADGPGNRVGLGILEADGVRWRPPATGRRAARRLLTAEPPSPRTARAAAGGATLDSALVELGRRARTPGLRVVVTDLLPADGTWERPFGWESALRRLTARHDVILVEIVDPRELELPAVGQVTIVDPETDRQHEADTSDPWLRAAYAEAMTTLRGHNAQAVRAAGADHLRMSTDDDWARMLVRLLRRRARHPRPARSRTATATH</sequence>
<organism evidence="2 3">
    <name type="scientific">Nocardioides turkmenicus</name>
    <dbReference type="NCBI Taxonomy" id="2711220"/>
    <lineage>
        <taxon>Bacteria</taxon>
        <taxon>Bacillati</taxon>
        <taxon>Actinomycetota</taxon>
        <taxon>Actinomycetes</taxon>
        <taxon>Propionibacteriales</taxon>
        <taxon>Nocardioidaceae</taxon>
        <taxon>Nocardioides</taxon>
    </lineage>
</organism>
<dbReference type="PANTHER" id="PTHR33608:SF6">
    <property type="entry name" value="BLL2464 PROTEIN"/>
    <property type="match status" value="1"/>
</dbReference>
<proteinExistence type="predicted"/>
<evidence type="ECO:0000313" key="2">
    <source>
        <dbReference type="EMBL" id="NGN95292.1"/>
    </source>
</evidence>
<dbReference type="Proteomes" id="UP000483261">
    <property type="component" value="Unassembled WGS sequence"/>
</dbReference>
<reference evidence="2 3" key="1">
    <citation type="submission" date="2020-02" db="EMBL/GenBank/DDBJ databases">
        <title>Whole-genome analyses of novel actinobacteria.</title>
        <authorList>
            <person name="Sahin N."/>
        </authorList>
    </citation>
    <scope>NUCLEOTIDE SEQUENCE [LARGE SCALE GENOMIC DNA]</scope>
    <source>
        <strain evidence="2 3">KC13</strain>
    </source>
</reference>
<keyword evidence="3" id="KW-1185">Reference proteome</keyword>
<dbReference type="InterPro" id="IPR002881">
    <property type="entry name" value="DUF58"/>
</dbReference>
<dbReference type="PANTHER" id="PTHR33608">
    <property type="entry name" value="BLL2464 PROTEIN"/>
    <property type="match status" value="1"/>
</dbReference>
<feature type="domain" description="DUF58" evidence="1">
    <location>
        <begin position="47"/>
        <end position="265"/>
    </location>
</feature>
<comment type="caution">
    <text evidence="2">The sequence shown here is derived from an EMBL/GenBank/DDBJ whole genome shotgun (WGS) entry which is preliminary data.</text>
</comment>
<evidence type="ECO:0000259" key="1">
    <source>
        <dbReference type="Pfam" id="PF01882"/>
    </source>
</evidence>
<dbReference type="AlphaFoldDB" id="A0A6M1R6R1"/>
<dbReference type="RefSeq" id="WP_165112960.1">
    <property type="nucleotide sequence ID" value="NZ_JAALAA010000022.1"/>
</dbReference>
<dbReference type="Pfam" id="PF01882">
    <property type="entry name" value="DUF58"/>
    <property type="match status" value="1"/>
</dbReference>
<dbReference type="InterPro" id="IPR036465">
    <property type="entry name" value="vWFA_dom_sf"/>
</dbReference>
<protein>
    <submittedName>
        <fullName evidence="2">DUF58 domain-containing protein</fullName>
    </submittedName>
</protein>
<accession>A0A6M1R6R1</accession>
<dbReference type="Gene3D" id="3.40.50.410">
    <property type="entry name" value="von Willebrand factor, type A domain"/>
    <property type="match status" value="1"/>
</dbReference>